<dbReference type="PANTHER" id="PTHR35400">
    <property type="entry name" value="SLR1083 PROTEIN"/>
    <property type="match status" value="1"/>
</dbReference>
<dbReference type="InterPro" id="IPR012296">
    <property type="entry name" value="Nuclease_put_TT1808"/>
</dbReference>
<gene>
    <name evidence="2" type="ORF">AN926_06755</name>
</gene>
<comment type="caution">
    <text evidence="2">The sequence shown here is derived from an EMBL/GenBank/DDBJ whole genome shotgun (WGS) entry which is preliminary data.</text>
</comment>
<proteinExistence type="predicted"/>
<evidence type="ECO:0000313" key="3">
    <source>
        <dbReference type="Proteomes" id="UP000053099"/>
    </source>
</evidence>
<dbReference type="SUPFAM" id="SSF52980">
    <property type="entry name" value="Restriction endonuclease-like"/>
    <property type="match status" value="1"/>
</dbReference>
<sequence>MATRYRFRVEEFERAFRDVPRVELLRGEVYQMSPIGPKHFLAAMRLDHMLKEALQGKALVAVQSPLHLSQDSEPEPDLMVLQPPWERYKGRLPEPQDVLLLIEVADTSLEFDREVKLPLYAEAGIPEVWLVNLKEDLLEVYREPREGRYRSIRLLSPSEPVSPLAFPEISLPWAPSP</sequence>
<evidence type="ECO:0000259" key="1">
    <source>
        <dbReference type="Pfam" id="PF05685"/>
    </source>
</evidence>
<dbReference type="InterPro" id="IPR008538">
    <property type="entry name" value="Uma2"/>
</dbReference>
<dbReference type="InterPro" id="IPR011335">
    <property type="entry name" value="Restrct_endonuc-II-like"/>
</dbReference>
<feature type="domain" description="Putative restriction endonuclease" evidence="1">
    <location>
        <begin position="10"/>
        <end position="173"/>
    </location>
</feature>
<dbReference type="Proteomes" id="UP000053099">
    <property type="component" value="Unassembled WGS sequence"/>
</dbReference>
<dbReference type="PATRIC" id="fig|37636.3.peg.418"/>
<dbReference type="Pfam" id="PF05685">
    <property type="entry name" value="Uma2"/>
    <property type="match status" value="1"/>
</dbReference>
<name>A0A0N0ZPA5_THESC</name>
<accession>A0A0N0ZPA5</accession>
<protein>
    <recommendedName>
        <fullName evidence="1">Putative restriction endonuclease domain-containing protein</fullName>
    </recommendedName>
</protein>
<organism evidence="2 3">
    <name type="scientific">Thermus scotoductus</name>
    <dbReference type="NCBI Taxonomy" id="37636"/>
    <lineage>
        <taxon>Bacteria</taxon>
        <taxon>Thermotogati</taxon>
        <taxon>Deinococcota</taxon>
        <taxon>Deinococci</taxon>
        <taxon>Thermales</taxon>
        <taxon>Thermaceae</taxon>
        <taxon>Thermus</taxon>
    </lineage>
</organism>
<evidence type="ECO:0000313" key="2">
    <source>
        <dbReference type="EMBL" id="KPD30668.1"/>
    </source>
</evidence>
<dbReference type="CDD" id="cd06260">
    <property type="entry name" value="DUF820-like"/>
    <property type="match status" value="1"/>
</dbReference>
<dbReference type="EMBL" id="LJJR01000017">
    <property type="protein sequence ID" value="KPD30668.1"/>
    <property type="molecule type" value="Genomic_DNA"/>
</dbReference>
<dbReference type="PANTHER" id="PTHR35400:SF1">
    <property type="entry name" value="SLR1083 PROTEIN"/>
    <property type="match status" value="1"/>
</dbReference>
<dbReference type="AlphaFoldDB" id="A0A0N0ZPA5"/>
<reference evidence="2 3" key="1">
    <citation type="submission" date="2015-09" db="EMBL/GenBank/DDBJ databases">
        <title>Draft genome sequence of Thermus scotoductus strain K1 isolated from a geothermal spring in Nagorno-Karabakh, Armenia.</title>
        <authorList>
            <person name="Saghatelyan A."/>
            <person name="Poghosyan L."/>
            <person name="Panosyan H."/>
            <person name="Birkeland N.-K."/>
        </authorList>
    </citation>
    <scope>NUCLEOTIDE SEQUENCE [LARGE SCALE GENOMIC DNA]</scope>
    <source>
        <strain evidence="2 3">K1</strain>
    </source>
</reference>
<dbReference type="Gene3D" id="3.90.1570.10">
    <property type="entry name" value="tt1808, chain A"/>
    <property type="match status" value="1"/>
</dbReference>